<reference evidence="2 3" key="1">
    <citation type="submission" date="2011-12" db="EMBL/GenBank/DDBJ databases">
        <title>The Genome Sequence of Prevotella maculosa OT 289.</title>
        <authorList>
            <consortium name="The Broad Institute Genome Sequencing Platform"/>
            <person name="Earl A."/>
            <person name="Ward D."/>
            <person name="Feldgarden M."/>
            <person name="Gevers D."/>
            <person name="Izard J."/>
            <person name="Blanton J.M."/>
            <person name="Mathney J."/>
            <person name="Tanner A.C."/>
            <person name="Dewhirst F.E."/>
            <person name="Young S.K."/>
            <person name="Zeng Q."/>
            <person name="Gargeya S."/>
            <person name="Fitzgerald M."/>
            <person name="Haas B."/>
            <person name="Abouelleil A."/>
            <person name="Alvarado L."/>
            <person name="Arachchi H.M."/>
            <person name="Berlin A."/>
            <person name="Chapman S.B."/>
            <person name="Gearin G."/>
            <person name="Goldberg J."/>
            <person name="Griggs A."/>
            <person name="Gujja S."/>
            <person name="Hansen M."/>
            <person name="Heiman D."/>
            <person name="Howarth C."/>
            <person name="Larimer J."/>
            <person name="Lui A."/>
            <person name="MacDonald P.J.P."/>
            <person name="McCowen C."/>
            <person name="Montmayeur A."/>
            <person name="Murphy C."/>
            <person name="Neiman D."/>
            <person name="Pearson M."/>
            <person name="Priest M."/>
            <person name="Roberts A."/>
            <person name="Saif S."/>
            <person name="Shea T."/>
            <person name="Sisk P."/>
            <person name="Stolte C."/>
            <person name="Sykes S."/>
            <person name="Wortman J."/>
            <person name="Nusbaum C."/>
            <person name="Birren B."/>
        </authorList>
    </citation>
    <scope>NUCLEOTIDE SEQUENCE [LARGE SCALE GENOMIC DNA]</scope>
    <source>
        <strain evidence="2 3">OT 289</strain>
    </source>
</reference>
<dbReference type="EMBL" id="AGEK01000043">
    <property type="protein sequence ID" value="EHO66174.1"/>
    <property type="molecule type" value="Genomic_DNA"/>
</dbReference>
<feature type="compositionally biased region" description="Acidic residues" evidence="1">
    <location>
        <begin position="42"/>
        <end position="51"/>
    </location>
</feature>
<evidence type="ECO:0000313" key="2">
    <source>
        <dbReference type="EMBL" id="EHO66174.1"/>
    </source>
</evidence>
<evidence type="ECO:0000256" key="1">
    <source>
        <dbReference type="SAM" id="MobiDB-lite"/>
    </source>
</evidence>
<dbReference type="RefSeq" id="WP_008566521.1">
    <property type="nucleotide sequence ID" value="NZ_JH594512.1"/>
</dbReference>
<dbReference type="PATRIC" id="fig|999422.3.peg.2512"/>
<protein>
    <submittedName>
        <fullName evidence="2">Uncharacterized protein</fullName>
    </submittedName>
</protein>
<feature type="region of interest" description="Disordered" evidence="1">
    <location>
        <begin position="33"/>
        <end position="57"/>
    </location>
</feature>
<dbReference type="Proteomes" id="UP000003167">
    <property type="component" value="Unassembled WGS sequence"/>
</dbReference>
<comment type="caution">
    <text evidence="2">The sequence shown here is derived from an EMBL/GenBank/DDBJ whole genome shotgun (WGS) entry which is preliminary data.</text>
</comment>
<dbReference type="AlphaFoldDB" id="H1HQF3"/>
<organism evidence="2 3">
    <name type="scientific">Segatella maculosa OT 289</name>
    <dbReference type="NCBI Taxonomy" id="999422"/>
    <lineage>
        <taxon>Bacteria</taxon>
        <taxon>Pseudomonadati</taxon>
        <taxon>Bacteroidota</taxon>
        <taxon>Bacteroidia</taxon>
        <taxon>Bacteroidales</taxon>
        <taxon>Prevotellaceae</taxon>
        <taxon>Segatella</taxon>
    </lineage>
</organism>
<gene>
    <name evidence="2" type="ORF">HMPREF9944_02397</name>
</gene>
<dbReference type="STRING" id="999422.HMPREF9944_02397"/>
<sequence>MKKTEFEKREYVTPEIEVFPMSGDCQLQSTSIQLDAPHSTEEEWGADEEIDGGDKEI</sequence>
<proteinExistence type="predicted"/>
<dbReference type="HOGENOM" id="CLU_179299_3_0_10"/>
<evidence type="ECO:0000313" key="3">
    <source>
        <dbReference type="Proteomes" id="UP000003167"/>
    </source>
</evidence>
<name>H1HQF3_9BACT</name>
<keyword evidence="3" id="KW-1185">Reference proteome</keyword>
<accession>H1HQF3</accession>